<dbReference type="AlphaFoldDB" id="A0A642UJE9"/>
<keyword evidence="1" id="KW-1133">Transmembrane helix</keyword>
<evidence type="ECO:0000313" key="3">
    <source>
        <dbReference type="Proteomes" id="UP000761534"/>
    </source>
</evidence>
<gene>
    <name evidence="2" type="ORF">TRICI_006230</name>
</gene>
<keyword evidence="1" id="KW-0472">Membrane</keyword>
<feature type="transmembrane region" description="Helical" evidence="1">
    <location>
        <begin position="59"/>
        <end position="79"/>
    </location>
</feature>
<proteinExistence type="predicted"/>
<dbReference type="VEuPathDB" id="FungiDB:TRICI_006230"/>
<keyword evidence="1" id="KW-0812">Transmembrane</keyword>
<keyword evidence="3" id="KW-1185">Reference proteome</keyword>
<comment type="caution">
    <text evidence="2">The sequence shown here is derived from an EMBL/GenBank/DDBJ whole genome shotgun (WGS) entry which is preliminary data.</text>
</comment>
<reference evidence="2" key="1">
    <citation type="journal article" date="2019" name="G3 (Bethesda)">
        <title>Genome Assemblies of Two Rare Opportunistic Yeast Pathogens: Diutina rugosa (syn. Candida rugosa) and Trichomonascus ciferrii (syn. Candida ciferrii).</title>
        <authorList>
            <person name="Mixao V."/>
            <person name="Saus E."/>
            <person name="Hansen A.P."/>
            <person name="Lass-Florl C."/>
            <person name="Gabaldon T."/>
        </authorList>
    </citation>
    <scope>NUCLEOTIDE SEQUENCE</scope>
    <source>
        <strain evidence="2">CBS 4856</strain>
    </source>
</reference>
<sequence length="384" mass="43453">MDVDSLLSLRATHSRFTIDDPDSSTVDGSPYFLGRIESNDDRFGRFFPPDYWLSLSSEVVVNAIFFSPGVLLLFLLGIIDGKGMTFDKLKIYVDIRRRLSLSQMIQLFQAISLLPKNWTVGLFLPLDDSILGPMVVDDSKITEITLHLYRPKELPQLETTSNCSLNLDINELGTGASPALLSSASTNYSTFRLQQLSFFLGNINGSVVGSWTHERGQVEFEKIDVFSCSFQTLPLTFYATELDIDLASFDHLVNASFPNDITLTVSESEPGISDLHSTQFMDPLATFFPAIRNLQVYIAFSDAIFQLLESEKDEQHFSYQLNHILPELSKNCPMLSHITADVQDTIIFSTDFTKDPRTENFHYNLLFGHISYLRRYQRIADDDS</sequence>
<dbReference type="Proteomes" id="UP000761534">
    <property type="component" value="Unassembled WGS sequence"/>
</dbReference>
<name>A0A642UJE9_9ASCO</name>
<organism evidence="2 3">
    <name type="scientific">Trichomonascus ciferrii</name>
    <dbReference type="NCBI Taxonomy" id="44093"/>
    <lineage>
        <taxon>Eukaryota</taxon>
        <taxon>Fungi</taxon>
        <taxon>Dikarya</taxon>
        <taxon>Ascomycota</taxon>
        <taxon>Saccharomycotina</taxon>
        <taxon>Dipodascomycetes</taxon>
        <taxon>Dipodascales</taxon>
        <taxon>Trichomonascaceae</taxon>
        <taxon>Trichomonascus</taxon>
        <taxon>Trichomonascus ciferrii complex</taxon>
    </lineage>
</organism>
<dbReference type="EMBL" id="SWFS01000505">
    <property type="protein sequence ID" value="KAA8900268.1"/>
    <property type="molecule type" value="Genomic_DNA"/>
</dbReference>
<evidence type="ECO:0000256" key="1">
    <source>
        <dbReference type="SAM" id="Phobius"/>
    </source>
</evidence>
<protein>
    <submittedName>
        <fullName evidence="2">Uncharacterized protein</fullName>
    </submittedName>
</protein>
<accession>A0A642UJE9</accession>
<evidence type="ECO:0000313" key="2">
    <source>
        <dbReference type="EMBL" id="KAA8900268.1"/>
    </source>
</evidence>